<reference evidence="1" key="1">
    <citation type="journal article" date="2014" name="Front. Microbiol.">
        <title>High frequency of phylogenetically diverse reductive dehalogenase-homologous genes in deep subseafloor sedimentary metagenomes.</title>
        <authorList>
            <person name="Kawai M."/>
            <person name="Futagami T."/>
            <person name="Toyoda A."/>
            <person name="Takaki Y."/>
            <person name="Nishi S."/>
            <person name="Hori S."/>
            <person name="Arai W."/>
            <person name="Tsubouchi T."/>
            <person name="Morono Y."/>
            <person name="Uchiyama I."/>
            <person name="Ito T."/>
            <person name="Fujiyama A."/>
            <person name="Inagaki F."/>
            <person name="Takami H."/>
        </authorList>
    </citation>
    <scope>NUCLEOTIDE SEQUENCE</scope>
    <source>
        <strain evidence="1">Expedition CK06-06</strain>
    </source>
</reference>
<protein>
    <submittedName>
        <fullName evidence="1">Uncharacterized protein</fullName>
    </submittedName>
</protein>
<gene>
    <name evidence="1" type="ORF">S12H4_43977</name>
</gene>
<proteinExistence type="predicted"/>
<organism evidence="1">
    <name type="scientific">marine sediment metagenome</name>
    <dbReference type="NCBI Taxonomy" id="412755"/>
    <lineage>
        <taxon>unclassified sequences</taxon>
        <taxon>metagenomes</taxon>
        <taxon>ecological metagenomes</taxon>
    </lineage>
</organism>
<dbReference type="EMBL" id="BARW01027051">
    <property type="protein sequence ID" value="GAJ12160.1"/>
    <property type="molecule type" value="Genomic_DNA"/>
</dbReference>
<name>X1VRL3_9ZZZZ</name>
<dbReference type="AlphaFoldDB" id="X1VRL3"/>
<feature type="non-terminal residue" evidence="1">
    <location>
        <position position="38"/>
    </location>
</feature>
<evidence type="ECO:0000313" key="1">
    <source>
        <dbReference type="EMBL" id="GAJ12160.1"/>
    </source>
</evidence>
<sequence length="38" mass="4381">MKTCKKDLRIYEIQISANEKKLDKILEVGFKILKDNGG</sequence>
<accession>X1VRL3</accession>
<comment type="caution">
    <text evidence="1">The sequence shown here is derived from an EMBL/GenBank/DDBJ whole genome shotgun (WGS) entry which is preliminary data.</text>
</comment>